<comment type="caution">
    <text evidence="1">The sequence shown here is derived from an EMBL/GenBank/DDBJ whole genome shotgun (WGS) entry which is preliminary data.</text>
</comment>
<dbReference type="AlphaFoldDB" id="A0A151ZJX0"/>
<dbReference type="InParanoid" id="A0A151ZJX0"/>
<accession>A0A151ZJX0</accession>
<name>A0A151ZJX0_TIELA</name>
<proteinExistence type="predicted"/>
<evidence type="ECO:0000313" key="1">
    <source>
        <dbReference type="EMBL" id="KYQ94180.1"/>
    </source>
</evidence>
<keyword evidence="2" id="KW-1185">Reference proteome</keyword>
<organism evidence="1 2">
    <name type="scientific">Tieghemostelium lacteum</name>
    <name type="common">Slime mold</name>
    <name type="synonym">Dictyostelium lacteum</name>
    <dbReference type="NCBI Taxonomy" id="361077"/>
    <lineage>
        <taxon>Eukaryota</taxon>
        <taxon>Amoebozoa</taxon>
        <taxon>Evosea</taxon>
        <taxon>Eumycetozoa</taxon>
        <taxon>Dictyostelia</taxon>
        <taxon>Dictyosteliales</taxon>
        <taxon>Raperosteliaceae</taxon>
        <taxon>Tieghemostelium</taxon>
    </lineage>
</organism>
<evidence type="ECO:0000313" key="2">
    <source>
        <dbReference type="Proteomes" id="UP000076078"/>
    </source>
</evidence>
<dbReference type="EMBL" id="LODT01000022">
    <property type="protein sequence ID" value="KYQ94180.1"/>
    <property type="molecule type" value="Genomic_DNA"/>
</dbReference>
<protein>
    <submittedName>
        <fullName evidence="1">Uncharacterized protein</fullName>
    </submittedName>
</protein>
<dbReference type="Proteomes" id="UP000076078">
    <property type="component" value="Unassembled WGS sequence"/>
</dbReference>
<sequence length="442" mass="51791">MLSNIIIKSIVNNVLESNKFSFPFKLSLGLVCKYLFDYVTLYCTTLTFTSPDRSLITDTLHLTNRWCLIKKIEHFKCFDVQYDLVYALKKFAKTLKSMELGKGLEKVEELFKSSSNGILVQDYLPNLQSLKLAYYRPFIKLDIPSLTTLDINSELEYVAEILRIHVNLTNLTIRQYMHSNANRFFDFFQTWKPTKLKSLSLDFDTMLQSNVRLMTNFLFNVMDTLEELHFFDKNNECFTILQPFLDFISTSERIRKLSISIENEDILEQFFNILNNKPKITWIRLNLKLKSAVKPWPLLKYIETIDLKSIPSVIAKYLDGNTKSTAIRHLTIDPQYHYNISKFMIQFINGTELSGLSFNSALYNLNDLLTCLEKNHTITELGLVHSDHQSVPEIFKVNSKTLEHIQILKTPDQYKQIQPASPFKYSHKSKDVYHYFIEYNFN</sequence>
<reference evidence="1 2" key="1">
    <citation type="submission" date="2015-12" db="EMBL/GenBank/DDBJ databases">
        <title>Dictyostelia acquired genes for synthesis and detection of signals that induce cell-type specialization by lateral gene transfer from prokaryotes.</title>
        <authorList>
            <person name="Gloeckner G."/>
            <person name="Schaap P."/>
        </authorList>
    </citation>
    <scope>NUCLEOTIDE SEQUENCE [LARGE SCALE GENOMIC DNA]</scope>
    <source>
        <strain evidence="1 2">TK</strain>
    </source>
</reference>
<gene>
    <name evidence="1" type="ORF">DLAC_04471</name>
</gene>